<gene>
    <name evidence="3" type="ORF">SNAT2548_LOCUS33317</name>
</gene>
<dbReference type="InterPro" id="IPR008979">
    <property type="entry name" value="Galactose-bd-like_sf"/>
</dbReference>
<dbReference type="GO" id="GO:0008239">
    <property type="term" value="F:dipeptidyl-peptidase activity"/>
    <property type="evidence" value="ECO:0007669"/>
    <property type="project" value="InterPro"/>
</dbReference>
<keyword evidence="4" id="KW-1185">Reference proteome</keyword>
<proteinExistence type="predicted"/>
<dbReference type="Proteomes" id="UP000604046">
    <property type="component" value="Unassembled WGS sequence"/>
</dbReference>
<dbReference type="InterPro" id="IPR013736">
    <property type="entry name" value="Xaa-Pro_dipept_C"/>
</dbReference>
<dbReference type="EMBL" id="CAJNDS010002750">
    <property type="protein sequence ID" value="CAE7584193.1"/>
    <property type="molecule type" value="Genomic_DNA"/>
</dbReference>
<protein>
    <recommendedName>
        <fullName evidence="2">Xaa-Pro dipeptidyl-peptidase C-terminal domain-containing protein</fullName>
    </recommendedName>
</protein>
<evidence type="ECO:0000256" key="1">
    <source>
        <dbReference type="SAM" id="MobiDB-lite"/>
    </source>
</evidence>
<dbReference type="Gene3D" id="2.60.120.260">
    <property type="entry name" value="Galactose-binding domain-like"/>
    <property type="match status" value="1"/>
</dbReference>
<dbReference type="OrthoDB" id="416441at2759"/>
<dbReference type="Pfam" id="PF08530">
    <property type="entry name" value="PepX_C"/>
    <property type="match status" value="1"/>
</dbReference>
<feature type="region of interest" description="Disordered" evidence="1">
    <location>
        <begin position="29"/>
        <end position="64"/>
    </location>
</feature>
<evidence type="ECO:0000313" key="4">
    <source>
        <dbReference type="Proteomes" id="UP000604046"/>
    </source>
</evidence>
<evidence type="ECO:0000259" key="2">
    <source>
        <dbReference type="Pfam" id="PF08530"/>
    </source>
</evidence>
<evidence type="ECO:0000313" key="3">
    <source>
        <dbReference type="EMBL" id="CAE7584193.1"/>
    </source>
</evidence>
<feature type="domain" description="Xaa-Pro dipeptidyl-peptidase C-terminal" evidence="2">
    <location>
        <begin position="2"/>
        <end position="119"/>
    </location>
</feature>
<dbReference type="SUPFAM" id="SSF49785">
    <property type="entry name" value="Galactose-binding domain-like"/>
    <property type="match status" value="1"/>
</dbReference>
<comment type="caution">
    <text evidence="3">The sequence shown here is derived from an EMBL/GenBank/DDBJ whole genome shotgun (WGS) entry which is preliminary data.</text>
</comment>
<sequence>MGWRHYQNYPPPALPAVWQLGAAFELARKAESGEDQPDLGHSYLYDPARPTPAAGGPSFNPMNAGARDQAKIEAGGVVVMFCSGKAHAPPPEARSDVLVYTSDALQSPLLIAGPIHLKLE</sequence>
<accession>A0A812UQR5</accession>
<organism evidence="3 4">
    <name type="scientific">Symbiodinium natans</name>
    <dbReference type="NCBI Taxonomy" id="878477"/>
    <lineage>
        <taxon>Eukaryota</taxon>
        <taxon>Sar</taxon>
        <taxon>Alveolata</taxon>
        <taxon>Dinophyceae</taxon>
        <taxon>Suessiales</taxon>
        <taxon>Symbiodiniaceae</taxon>
        <taxon>Symbiodinium</taxon>
    </lineage>
</organism>
<reference evidence="3" key="1">
    <citation type="submission" date="2021-02" db="EMBL/GenBank/DDBJ databases">
        <authorList>
            <person name="Dougan E. K."/>
            <person name="Rhodes N."/>
            <person name="Thang M."/>
            <person name="Chan C."/>
        </authorList>
    </citation>
    <scope>NUCLEOTIDE SEQUENCE</scope>
</reference>
<name>A0A812UQR5_9DINO</name>
<feature type="non-terminal residue" evidence="3">
    <location>
        <position position="1"/>
    </location>
</feature>
<dbReference type="AlphaFoldDB" id="A0A812UQR5"/>